<sequence length="156" mass="18038">MELIYIIKALMIGCLGAGGFYFFISFLFHYFPMPLYLKAQDLLSSWAVQRFKKQGDRADRVWTIGNNILIVFLFLTWIATFVVYAFLLHQMLQYYLPNTSYWVYYSIAISLPAIWAIVKLVQLILVAVSKKKKKEIATPPAVPTLKKTLLEQMVGE</sequence>
<reference evidence="2" key="1">
    <citation type="submission" date="2022-09" db="EMBL/GenBank/DDBJ databases">
        <title>Aureispira anguillicida sp. nov., isolated from Leptocephalus of Japanese eel Anguilla japonica.</title>
        <authorList>
            <person name="Yuasa K."/>
            <person name="Mekata T."/>
            <person name="Ikunari K."/>
        </authorList>
    </citation>
    <scope>NUCLEOTIDE SEQUENCE</scope>
    <source>
        <strain evidence="2">EL160426</strain>
    </source>
</reference>
<proteinExistence type="predicted"/>
<dbReference type="AlphaFoldDB" id="A0A916DWL6"/>
<keyword evidence="3" id="KW-1185">Reference proteome</keyword>
<keyword evidence="1" id="KW-0812">Transmembrane</keyword>
<evidence type="ECO:0000313" key="2">
    <source>
        <dbReference type="EMBL" id="BDS14815.1"/>
    </source>
</evidence>
<keyword evidence="1" id="KW-0472">Membrane</keyword>
<feature type="transmembrane region" description="Helical" evidence="1">
    <location>
        <begin position="61"/>
        <end position="87"/>
    </location>
</feature>
<dbReference type="EMBL" id="AP026867">
    <property type="protein sequence ID" value="BDS14815.1"/>
    <property type="molecule type" value="Genomic_DNA"/>
</dbReference>
<evidence type="ECO:0000256" key="1">
    <source>
        <dbReference type="SAM" id="Phobius"/>
    </source>
</evidence>
<feature type="transmembrane region" description="Helical" evidence="1">
    <location>
        <begin position="6"/>
        <end position="28"/>
    </location>
</feature>
<organism evidence="2 3">
    <name type="scientific">Aureispira anguillae</name>
    <dbReference type="NCBI Taxonomy" id="2864201"/>
    <lineage>
        <taxon>Bacteria</taxon>
        <taxon>Pseudomonadati</taxon>
        <taxon>Bacteroidota</taxon>
        <taxon>Saprospiria</taxon>
        <taxon>Saprospirales</taxon>
        <taxon>Saprospiraceae</taxon>
        <taxon>Aureispira</taxon>
    </lineage>
</organism>
<dbReference type="RefSeq" id="WP_264790022.1">
    <property type="nucleotide sequence ID" value="NZ_AP026867.1"/>
</dbReference>
<keyword evidence="1" id="KW-1133">Transmembrane helix</keyword>
<dbReference type="Proteomes" id="UP001060919">
    <property type="component" value="Chromosome"/>
</dbReference>
<gene>
    <name evidence="2" type="ORF">AsAng_0055970</name>
</gene>
<accession>A0A916DWL6</accession>
<protein>
    <submittedName>
        <fullName evidence="2">Uncharacterized protein</fullName>
    </submittedName>
</protein>
<name>A0A916DWL6_9BACT</name>
<feature type="transmembrane region" description="Helical" evidence="1">
    <location>
        <begin position="102"/>
        <end position="128"/>
    </location>
</feature>
<evidence type="ECO:0000313" key="3">
    <source>
        <dbReference type="Proteomes" id="UP001060919"/>
    </source>
</evidence>
<dbReference type="KEGG" id="aup:AsAng_0055970"/>